<gene>
    <name evidence="2" type="ORF">E2C01_085633</name>
</gene>
<accession>A0A5B7J9F4</accession>
<evidence type="ECO:0000313" key="3">
    <source>
        <dbReference type="Proteomes" id="UP000324222"/>
    </source>
</evidence>
<organism evidence="2 3">
    <name type="scientific">Portunus trituberculatus</name>
    <name type="common">Swimming crab</name>
    <name type="synonym">Neptunus trituberculatus</name>
    <dbReference type="NCBI Taxonomy" id="210409"/>
    <lineage>
        <taxon>Eukaryota</taxon>
        <taxon>Metazoa</taxon>
        <taxon>Ecdysozoa</taxon>
        <taxon>Arthropoda</taxon>
        <taxon>Crustacea</taxon>
        <taxon>Multicrustacea</taxon>
        <taxon>Malacostraca</taxon>
        <taxon>Eumalacostraca</taxon>
        <taxon>Eucarida</taxon>
        <taxon>Decapoda</taxon>
        <taxon>Pleocyemata</taxon>
        <taxon>Brachyura</taxon>
        <taxon>Eubrachyura</taxon>
        <taxon>Portunoidea</taxon>
        <taxon>Portunidae</taxon>
        <taxon>Portuninae</taxon>
        <taxon>Portunus</taxon>
    </lineage>
</organism>
<comment type="caution">
    <text evidence="2">The sequence shown here is derived from an EMBL/GenBank/DDBJ whole genome shotgun (WGS) entry which is preliminary data.</text>
</comment>
<sequence length="65" mass="7529">MDQTTPHRGPDQLLSSAVREDKWPGDASRGHIHAGMFDAKLDPSRHLRFGSQWRYVLNIYYFGNQ</sequence>
<proteinExistence type="predicted"/>
<dbReference type="Proteomes" id="UP000324222">
    <property type="component" value="Unassembled WGS sequence"/>
</dbReference>
<feature type="region of interest" description="Disordered" evidence="1">
    <location>
        <begin position="1"/>
        <end position="22"/>
    </location>
</feature>
<reference evidence="2 3" key="1">
    <citation type="submission" date="2019-05" db="EMBL/GenBank/DDBJ databases">
        <title>Another draft genome of Portunus trituberculatus and its Hox gene families provides insights of decapod evolution.</title>
        <authorList>
            <person name="Jeong J.-H."/>
            <person name="Song I."/>
            <person name="Kim S."/>
            <person name="Choi T."/>
            <person name="Kim D."/>
            <person name="Ryu S."/>
            <person name="Kim W."/>
        </authorList>
    </citation>
    <scope>NUCLEOTIDE SEQUENCE [LARGE SCALE GENOMIC DNA]</scope>
    <source>
        <tissue evidence="2">Muscle</tissue>
    </source>
</reference>
<dbReference type="EMBL" id="VSRR010085111">
    <property type="protein sequence ID" value="MPC90636.1"/>
    <property type="molecule type" value="Genomic_DNA"/>
</dbReference>
<name>A0A5B7J9F4_PORTR</name>
<dbReference type="AlphaFoldDB" id="A0A5B7J9F4"/>
<protein>
    <submittedName>
        <fullName evidence="2">Uncharacterized protein</fullName>
    </submittedName>
</protein>
<evidence type="ECO:0000256" key="1">
    <source>
        <dbReference type="SAM" id="MobiDB-lite"/>
    </source>
</evidence>
<evidence type="ECO:0000313" key="2">
    <source>
        <dbReference type="EMBL" id="MPC90636.1"/>
    </source>
</evidence>
<keyword evidence="3" id="KW-1185">Reference proteome</keyword>